<dbReference type="OrthoDB" id="198735at2759"/>
<dbReference type="InterPro" id="IPR012093">
    <property type="entry name" value="Pirin"/>
</dbReference>
<accession>A0A1E3HFD2</accession>
<feature type="binding site" evidence="2">
    <location>
        <position position="71"/>
    </location>
    <ligand>
        <name>Fe cation</name>
        <dbReference type="ChEBI" id="CHEBI:24875"/>
    </ligand>
</feature>
<dbReference type="InterPro" id="IPR008778">
    <property type="entry name" value="Pirin_C_dom"/>
</dbReference>
<organism evidence="4 5">
    <name type="scientific">Cryptococcus depauperatus CBS 7841</name>
    <dbReference type="NCBI Taxonomy" id="1295531"/>
    <lineage>
        <taxon>Eukaryota</taxon>
        <taxon>Fungi</taxon>
        <taxon>Dikarya</taxon>
        <taxon>Basidiomycota</taxon>
        <taxon>Agaricomycotina</taxon>
        <taxon>Tremellomycetes</taxon>
        <taxon>Tremellales</taxon>
        <taxon>Cryptococcaceae</taxon>
        <taxon>Cryptococcus</taxon>
    </lineage>
</organism>
<protein>
    <submittedName>
        <fullName evidence="4">Uncharacterized protein</fullName>
    </submittedName>
</protein>
<keyword evidence="2" id="KW-0479">Metal-binding</keyword>
<reference evidence="4" key="3">
    <citation type="submission" date="2024-01" db="EMBL/GenBank/DDBJ databases">
        <authorList>
            <person name="Coelho M.A."/>
            <person name="David-Palma M."/>
            <person name="Shea T."/>
            <person name="Sun S."/>
            <person name="Cuomo C.A."/>
            <person name="Heitman J."/>
        </authorList>
    </citation>
    <scope>NUCLEOTIDE SEQUENCE</scope>
    <source>
        <strain evidence="4">CBS 7841</strain>
    </source>
</reference>
<evidence type="ECO:0000313" key="4">
    <source>
        <dbReference type="EMBL" id="WVN87292.1"/>
    </source>
</evidence>
<dbReference type="AlphaFoldDB" id="A0A1E3HFD2"/>
<dbReference type="CDD" id="cd02247">
    <property type="entry name" value="cupin_pirin_C"/>
    <property type="match status" value="1"/>
</dbReference>
<dbReference type="Pfam" id="PF02678">
    <property type="entry name" value="Pirin"/>
    <property type="match status" value="1"/>
</dbReference>
<dbReference type="PANTHER" id="PTHR13903">
    <property type="entry name" value="PIRIN-RELATED"/>
    <property type="match status" value="1"/>
</dbReference>
<evidence type="ECO:0000256" key="2">
    <source>
        <dbReference type="PIRSR" id="PIRSR006232-1"/>
    </source>
</evidence>
<keyword evidence="2" id="KW-0408">Iron</keyword>
<keyword evidence="5" id="KW-1185">Reference proteome</keyword>
<feature type="binding site" evidence="2">
    <location>
        <position position="69"/>
    </location>
    <ligand>
        <name>Fe cation</name>
        <dbReference type="ChEBI" id="CHEBI:24875"/>
    </ligand>
</feature>
<reference evidence="4" key="1">
    <citation type="submission" date="2016-06" db="EMBL/GenBank/DDBJ databases">
        <authorList>
            <person name="Cuomo C."/>
            <person name="Litvintseva A."/>
            <person name="Heitman J."/>
            <person name="Chen Y."/>
            <person name="Sun S."/>
            <person name="Springer D."/>
            <person name="Dromer F."/>
            <person name="Young S."/>
            <person name="Zeng Q."/>
            <person name="Chapman S."/>
            <person name="Gujja S."/>
            <person name="Saif S."/>
            <person name="Birren B."/>
        </authorList>
    </citation>
    <scope>NUCLEOTIDE SEQUENCE</scope>
    <source>
        <strain evidence="4">CBS 7841</strain>
    </source>
</reference>
<dbReference type="InterPro" id="IPR011051">
    <property type="entry name" value="RmlC_Cupin_sf"/>
</dbReference>
<feature type="binding site" evidence="2">
    <location>
        <position position="115"/>
    </location>
    <ligand>
        <name>Fe cation</name>
        <dbReference type="ChEBI" id="CHEBI:24875"/>
    </ligand>
</feature>
<dbReference type="SUPFAM" id="SSF51182">
    <property type="entry name" value="RmlC-like cupins"/>
    <property type="match status" value="1"/>
</dbReference>
<evidence type="ECO:0000313" key="5">
    <source>
        <dbReference type="Proteomes" id="UP000094043"/>
    </source>
</evidence>
<reference evidence="4" key="2">
    <citation type="journal article" date="2022" name="Elife">
        <title>Obligate sexual reproduction of a homothallic fungus closely related to the Cryptococcus pathogenic species complex.</title>
        <authorList>
            <person name="Passer A.R."/>
            <person name="Clancey S.A."/>
            <person name="Shea T."/>
            <person name="David-Palma M."/>
            <person name="Averette A.F."/>
            <person name="Boekhout T."/>
            <person name="Porcel B.M."/>
            <person name="Nowrousian M."/>
            <person name="Cuomo C.A."/>
            <person name="Sun S."/>
            <person name="Heitman J."/>
            <person name="Coelho M.A."/>
        </authorList>
    </citation>
    <scope>NUCLEOTIDE SEQUENCE</scope>
    <source>
        <strain evidence="4">CBS 7841</strain>
    </source>
</reference>
<evidence type="ECO:0000256" key="1">
    <source>
        <dbReference type="ARBA" id="ARBA00008416"/>
    </source>
</evidence>
<proteinExistence type="inferred from homology"/>
<dbReference type="EMBL" id="CP143786">
    <property type="protein sequence ID" value="WVN87292.1"/>
    <property type="molecule type" value="Genomic_DNA"/>
</dbReference>
<dbReference type="InterPro" id="IPR003829">
    <property type="entry name" value="Pirin_N_dom"/>
</dbReference>
<dbReference type="InterPro" id="IPR014710">
    <property type="entry name" value="RmlC-like_jellyroll"/>
</dbReference>
<comment type="similarity">
    <text evidence="1 3">Belongs to the pirin family.</text>
</comment>
<dbReference type="KEGG" id="cdep:91086682"/>
<name>A0A1E3HFD2_9TREE</name>
<dbReference type="RefSeq" id="XP_066067992.1">
    <property type="nucleotide sequence ID" value="XM_066211895.1"/>
</dbReference>
<sequence>MPSSMATSTSSAGAEATRNVSKSVFAHETSEGAGARVRRSIGIKELRNLTPFLMLDHFTVQPGAGFPDHPHRGQQTVTYLFDGVFKHEDFMGYSGTLHKGDVQWMTAGKGVMHSEIPWFDPDPAKREIVTGLQLWIDLPAGDKYMEPNYQDRKAEDIPVTHPVDGVEINVLAGESHGTKGPITPVNDAWFLNFRLQKPGVSFYQHLPQGYNTFIYVVTGKLQVGDDPKVHDKFNLLVLSNAESENGVKLLRPADAGDEETRFVIVAGKPLDQSVVQYGPFVLNSQKQVMEAIMDFQSGKNGFERAVGWESKIGQEFHKQY</sequence>
<dbReference type="Pfam" id="PF05726">
    <property type="entry name" value="Pirin_C"/>
    <property type="match status" value="1"/>
</dbReference>
<dbReference type="PANTHER" id="PTHR13903:SF8">
    <property type="entry name" value="PIRIN"/>
    <property type="match status" value="1"/>
</dbReference>
<gene>
    <name evidence="4" type="ORF">L203_102470</name>
</gene>
<dbReference type="Proteomes" id="UP000094043">
    <property type="component" value="Chromosome 3"/>
</dbReference>
<dbReference type="Gene3D" id="2.60.120.10">
    <property type="entry name" value="Jelly Rolls"/>
    <property type="match status" value="2"/>
</dbReference>
<dbReference type="GeneID" id="91086682"/>
<dbReference type="CDD" id="cd02909">
    <property type="entry name" value="cupin_pirin_N"/>
    <property type="match status" value="1"/>
</dbReference>
<feature type="binding site" evidence="2">
    <location>
        <position position="113"/>
    </location>
    <ligand>
        <name>Fe cation</name>
        <dbReference type="ChEBI" id="CHEBI:24875"/>
    </ligand>
</feature>
<dbReference type="GO" id="GO:0046872">
    <property type="term" value="F:metal ion binding"/>
    <property type="evidence" value="ECO:0007669"/>
    <property type="project" value="UniProtKB-KW"/>
</dbReference>
<dbReference type="PIRSF" id="PIRSF006232">
    <property type="entry name" value="Pirin"/>
    <property type="match status" value="1"/>
</dbReference>
<evidence type="ECO:0000256" key="3">
    <source>
        <dbReference type="RuleBase" id="RU003457"/>
    </source>
</evidence>
<dbReference type="VEuPathDB" id="FungiDB:L203_06562"/>
<comment type="cofactor">
    <cofactor evidence="2">
        <name>Fe cation</name>
        <dbReference type="ChEBI" id="CHEBI:24875"/>
    </cofactor>
    <text evidence="2">Binds 1 Fe cation per subunit.</text>
</comment>